<dbReference type="AlphaFoldDB" id="A0A6N2JZ73"/>
<keyword evidence="4" id="KW-0067">ATP-binding</keyword>
<evidence type="ECO:0000256" key="3">
    <source>
        <dbReference type="ARBA" id="ARBA00022741"/>
    </source>
</evidence>
<dbReference type="InterPro" id="IPR036640">
    <property type="entry name" value="ABC1_TM_sf"/>
</dbReference>
<evidence type="ECO:0000256" key="4">
    <source>
        <dbReference type="ARBA" id="ARBA00022840"/>
    </source>
</evidence>
<name>A0A6N2JZ73_SALVM</name>
<dbReference type="Gene3D" id="1.20.1560.10">
    <property type="entry name" value="ABC transporter type 1, transmembrane domain"/>
    <property type="match status" value="1"/>
</dbReference>
<evidence type="ECO:0000256" key="6">
    <source>
        <dbReference type="ARBA" id="ARBA00023136"/>
    </source>
</evidence>
<sequence>MIIPRKFSMNLYKVKKEIATVKSIQMKRSLLLPKQGFFSSISFWWLNPLMKKGRKKIIEDEDIPQLGQADQAQTCYLMYTEKMNKLKEKGSSNPPSMWSMILSCHRKEILTSGVFALIKVITVSIGSLLLKAFIDVAEQKAAFAYEGYVLTMTLFLAKCLESLSERQWNFRTRLIGVQVRSMLSAAIFQRQLRLSNDAKMNHSLGEIVNYVIIDAYKLGEFPYWFHQIWTTCLQRCLALFVVYYSVGLATTGALAAIILTVLASSPLAKLQHKYQT</sequence>
<evidence type="ECO:0000259" key="8">
    <source>
        <dbReference type="PROSITE" id="PS50929"/>
    </source>
</evidence>
<keyword evidence="5 7" id="KW-1133">Transmembrane helix</keyword>
<dbReference type="SUPFAM" id="SSF90123">
    <property type="entry name" value="ABC transporter transmembrane region"/>
    <property type="match status" value="1"/>
</dbReference>
<evidence type="ECO:0000256" key="1">
    <source>
        <dbReference type="ARBA" id="ARBA00022448"/>
    </source>
</evidence>
<proteinExistence type="predicted"/>
<dbReference type="GO" id="GO:0016020">
    <property type="term" value="C:membrane"/>
    <property type="evidence" value="ECO:0007669"/>
    <property type="project" value="InterPro"/>
</dbReference>
<evidence type="ECO:0000256" key="5">
    <source>
        <dbReference type="ARBA" id="ARBA00022989"/>
    </source>
</evidence>
<dbReference type="PROSITE" id="PS50929">
    <property type="entry name" value="ABC_TM1F"/>
    <property type="match status" value="1"/>
</dbReference>
<protein>
    <recommendedName>
        <fullName evidence="8">ABC transmembrane type-1 domain-containing protein</fullName>
    </recommendedName>
</protein>
<dbReference type="InterPro" id="IPR050173">
    <property type="entry name" value="ABC_transporter_C-like"/>
</dbReference>
<dbReference type="InterPro" id="IPR011527">
    <property type="entry name" value="ABC1_TM_dom"/>
</dbReference>
<dbReference type="EMBL" id="CAADRP010000001">
    <property type="protein sequence ID" value="VFU20424.1"/>
    <property type="molecule type" value="Genomic_DNA"/>
</dbReference>
<evidence type="ECO:0000256" key="2">
    <source>
        <dbReference type="ARBA" id="ARBA00022692"/>
    </source>
</evidence>
<keyword evidence="6 7" id="KW-0472">Membrane</keyword>
<accession>A0A6N2JZ73</accession>
<feature type="domain" description="ABC transmembrane type-1" evidence="8">
    <location>
        <begin position="110"/>
        <end position="276"/>
    </location>
</feature>
<feature type="transmembrane region" description="Helical" evidence="7">
    <location>
        <begin position="109"/>
        <end position="130"/>
    </location>
</feature>
<dbReference type="GO" id="GO:0005524">
    <property type="term" value="F:ATP binding"/>
    <property type="evidence" value="ECO:0007669"/>
    <property type="project" value="UniProtKB-KW"/>
</dbReference>
<dbReference type="PANTHER" id="PTHR24223:SF263">
    <property type="entry name" value="ABC-TYPE XENOBIOTIC TRANSPORTER"/>
    <property type="match status" value="1"/>
</dbReference>
<dbReference type="Pfam" id="PF00664">
    <property type="entry name" value="ABC_membrane"/>
    <property type="match status" value="1"/>
</dbReference>
<evidence type="ECO:0000256" key="7">
    <source>
        <dbReference type="SAM" id="Phobius"/>
    </source>
</evidence>
<reference evidence="9" key="1">
    <citation type="submission" date="2019-03" db="EMBL/GenBank/DDBJ databases">
        <authorList>
            <person name="Mank J."/>
            <person name="Almeida P."/>
        </authorList>
    </citation>
    <scope>NUCLEOTIDE SEQUENCE</scope>
    <source>
        <strain evidence="9">78183</strain>
    </source>
</reference>
<organism evidence="9">
    <name type="scientific">Salix viminalis</name>
    <name type="common">Common osier</name>
    <name type="synonym">Basket willow</name>
    <dbReference type="NCBI Taxonomy" id="40686"/>
    <lineage>
        <taxon>Eukaryota</taxon>
        <taxon>Viridiplantae</taxon>
        <taxon>Streptophyta</taxon>
        <taxon>Embryophyta</taxon>
        <taxon>Tracheophyta</taxon>
        <taxon>Spermatophyta</taxon>
        <taxon>Magnoliopsida</taxon>
        <taxon>eudicotyledons</taxon>
        <taxon>Gunneridae</taxon>
        <taxon>Pentapetalae</taxon>
        <taxon>rosids</taxon>
        <taxon>fabids</taxon>
        <taxon>Malpighiales</taxon>
        <taxon>Salicaceae</taxon>
        <taxon>Saliceae</taxon>
        <taxon>Salix</taxon>
    </lineage>
</organism>
<dbReference type="GO" id="GO:0140359">
    <property type="term" value="F:ABC-type transporter activity"/>
    <property type="evidence" value="ECO:0007669"/>
    <property type="project" value="InterPro"/>
</dbReference>
<feature type="transmembrane region" description="Helical" evidence="7">
    <location>
        <begin position="237"/>
        <end position="263"/>
    </location>
</feature>
<keyword evidence="3" id="KW-0547">Nucleotide-binding</keyword>
<dbReference type="PANTHER" id="PTHR24223">
    <property type="entry name" value="ATP-BINDING CASSETTE SUB-FAMILY C"/>
    <property type="match status" value="1"/>
</dbReference>
<evidence type="ECO:0000313" key="9">
    <source>
        <dbReference type="EMBL" id="VFU20424.1"/>
    </source>
</evidence>
<feature type="transmembrane region" description="Helical" evidence="7">
    <location>
        <begin position="142"/>
        <end position="160"/>
    </location>
</feature>
<keyword evidence="2 7" id="KW-0812">Transmembrane</keyword>
<keyword evidence="1" id="KW-0813">Transport</keyword>
<gene>
    <name evidence="9" type="ORF">SVIM_LOCUS5378</name>
</gene>